<sequence length="63" mass="6658">MAMPIIVTLALIILAAFVSTRTGSADAFIAVLVVVPLAALGLFYVLLILGWIFRAIRSGSSPR</sequence>
<feature type="transmembrane region" description="Helical" evidence="1">
    <location>
        <begin position="30"/>
        <end position="53"/>
    </location>
</feature>
<keyword evidence="3" id="KW-1185">Reference proteome</keyword>
<dbReference type="KEGG" id="cdq:BOQ54_03130"/>
<accession>A0AAC9JQA7</accession>
<keyword evidence="1" id="KW-0812">Transmembrane</keyword>
<evidence type="ECO:0000313" key="3">
    <source>
        <dbReference type="Proteomes" id="UP000182703"/>
    </source>
</evidence>
<reference evidence="2 3" key="1">
    <citation type="submission" date="2016-11" db="EMBL/GenBank/DDBJ databases">
        <title>Complete genome sequence of the aerobically denitrifying bacterium Chelatococcus daeguensis TAD1.</title>
        <authorList>
            <person name="Yang Y."/>
            <person name="Huang S."/>
            <person name="Lin E."/>
        </authorList>
    </citation>
    <scope>NUCLEOTIDE SEQUENCE [LARGE SCALE GENOMIC DNA]</scope>
    <source>
        <strain evidence="2 3">TAD1</strain>
    </source>
</reference>
<keyword evidence="1" id="KW-1133">Transmembrane helix</keyword>
<keyword evidence="1" id="KW-0472">Membrane</keyword>
<evidence type="ECO:0000313" key="2">
    <source>
        <dbReference type="EMBL" id="APF36431.1"/>
    </source>
</evidence>
<organism evidence="2 3">
    <name type="scientific">Chelatococcus daeguensis</name>
    <dbReference type="NCBI Taxonomy" id="444444"/>
    <lineage>
        <taxon>Bacteria</taxon>
        <taxon>Pseudomonadati</taxon>
        <taxon>Pseudomonadota</taxon>
        <taxon>Alphaproteobacteria</taxon>
        <taxon>Hyphomicrobiales</taxon>
        <taxon>Chelatococcaceae</taxon>
        <taxon>Chelatococcus</taxon>
    </lineage>
</organism>
<name>A0AAC9JQA7_9HYPH</name>
<gene>
    <name evidence="2" type="ORF">BOQ54_03130</name>
</gene>
<proteinExistence type="predicted"/>
<dbReference type="Proteomes" id="UP000182703">
    <property type="component" value="Chromosome"/>
</dbReference>
<dbReference type="AlphaFoldDB" id="A0AAC9JQA7"/>
<dbReference type="EMBL" id="CP018095">
    <property type="protein sequence ID" value="APF36431.1"/>
    <property type="molecule type" value="Genomic_DNA"/>
</dbReference>
<evidence type="ECO:0000256" key="1">
    <source>
        <dbReference type="SAM" id="Phobius"/>
    </source>
</evidence>
<protein>
    <submittedName>
        <fullName evidence="2">Uncharacterized protein</fullName>
    </submittedName>
</protein>